<comment type="caution">
    <text evidence="6">The sequence shown here is derived from an EMBL/GenBank/DDBJ whole genome shotgun (WGS) entry which is preliminary data.</text>
</comment>
<dbReference type="PANTHER" id="PTHR35008:SF4">
    <property type="entry name" value="BLL4482 PROTEIN"/>
    <property type="match status" value="1"/>
</dbReference>
<dbReference type="InterPro" id="IPR036909">
    <property type="entry name" value="Cyt_c-like_dom_sf"/>
</dbReference>
<name>A0A841H3S3_9BACT</name>
<keyword evidence="7" id="KW-1185">Reference proteome</keyword>
<dbReference type="GO" id="GO:0046872">
    <property type="term" value="F:metal ion binding"/>
    <property type="evidence" value="ECO:0007669"/>
    <property type="project" value="UniProtKB-KW"/>
</dbReference>
<evidence type="ECO:0000256" key="2">
    <source>
        <dbReference type="ARBA" id="ARBA00022723"/>
    </source>
</evidence>
<organism evidence="6 7">
    <name type="scientific">Longimicrobium terrae</name>
    <dbReference type="NCBI Taxonomy" id="1639882"/>
    <lineage>
        <taxon>Bacteria</taxon>
        <taxon>Pseudomonadati</taxon>
        <taxon>Gemmatimonadota</taxon>
        <taxon>Longimicrobiia</taxon>
        <taxon>Longimicrobiales</taxon>
        <taxon>Longimicrobiaceae</taxon>
        <taxon>Longimicrobium</taxon>
    </lineage>
</organism>
<dbReference type="PANTHER" id="PTHR35008">
    <property type="entry name" value="BLL4482 PROTEIN-RELATED"/>
    <property type="match status" value="1"/>
</dbReference>
<proteinExistence type="predicted"/>
<dbReference type="InterPro" id="IPR051459">
    <property type="entry name" value="Cytochrome_c-type_DH"/>
</dbReference>
<evidence type="ECO:0000256" key="4">
    <source>
        <dbReference type="PROSITE-ProRule" id="PRU00433"/>
    </source>
</evidence>
<dbReference type="SUPFAM" id="SSF46626">
    <property type="entry name" value="Cytochrome c"/>
    <property type="match status" value="2"/>
</dbReference>
<dbReference type="PROSITE" id="PS51007">
    <property type="entry name" value="CYTC"/>
    <property type="match status" value="2"/>
</dbReference>
<evidence type="ECO:0000256" key="1">
    <source>
        <dbReference type="ARBA" id="ARBA00022617"/>
    </source>
</evidence>
<evidence type="ECO:0000313" key="7">
    <source>
        <dbReference type="Proteomes" id="UP000582837"/>
    </source>
</evidence>
<dbReference type="InterPro" id="IPR009056">
    <property type="entry name" value="Cyt_c-like_dom"/>
</dbReference>
<gene>
    <name evidence="6" type="ORF">HNQ61_004219</name>
</gene>
<dbReference type="GO" id="GO:0020037">
    <property type="term" value="F:heme binding"/>
    <property type="evidence" value="ECO:0007669"/>
    <property type="project" value="InterPro"/>
</dbReference>
<dbReference type="Gene3D" id="1.10.760.10">
    <property type="entry name" value="Cytochrome c-like domain"/>
    <property type="match status" value="2"/>
</dbReference>
<feature type="domain" description="Cytochrome c" evidence="5">
    <location>
        <begin position="197"/>
        <end position="294"/>
    </location>
</feature>
<dbReference type="AlphaFoldDB" id="A0A841H3S3"/>
<dbReference type="GO" id="GO:0009055">
    <property type="term" value="F:electron transfer activity"/>
    <property type="evidence" value="ECO:0007669"/>
    <property type="project" value="InterPro"/>
</dbReference>
<accession>A0A841H3S3</accession>
<keyword evidence="3 4" id="KW-0408">Iron</keyword>
<dbReference type="Pfam" id="PF00034">
    <property type="entry name" value="Cytochrom_C"/>
    <property type="match status" value="2"/>
</dbReference>
<evidence type="ECO:0000259" key="5">
    <source>
        <dbReference type="PROSITE" id="PS51007"/>
    </source>
</evidence>
<dbReference type="Proteomes" id="UP000582837">
    <property type="component" value="Unassembled WGS sequence"/>
</dbReference>
<dbReference type="RefSeq" id="WP_170032793.1">
    <property type="nucleotide sequence ID" value="NZ_JABDTL010000001.1"/>
</dbReference>
<feature type="domain" description="Cytochrome c" evidence="5">
    <location>
        <begin position="52"/>
        <end position="151"/>
    </location>
</feature>
<protein>
    <submittedName>
        <fullName evidence="6">Mono/diheme cytochrome c family protein</fullName>
    </submittedName>
</protein>
<dbReference type="EMBL" id="JACHIA010000016">
    <property type="protein sequence ID" value="MBB6072556.1"/>
    <property type="molecule type" value="Genomic_DNA"/>
</dbReference>
<keyword evidence="1 4" id="KW-0349">Heme</keyword>
<evidence type="ECO:0000256" key="3">
    <source>
        <dbReference type="ARBA" id="ARBA00023004"/>
    </source>
</evidence>
<evidence type="ECO:0000313" key="6">
    <source>
        <dbReference type="EMBL" id="MBB6072556.1"/>
    </source>
</evidence>
<reference evidence="6 7" key="1">
    <citation type="submission" date="2020-08" db="EMBL/GenBank/DDBJ databases">
        <title>Genomic Encyclopedia of Type Strains, Phase IV (KMG-IV): sequencing the most valuable type-strain genomes for metagenomic binning, comparative biology and taxonomic classification.</title>
        <authorList>
            <person name="Goeker M."/>
        </authorList>
    </citation>
    <scope>NUCLEOTIDE SEQUENCE [LARGE SCALE GENOMIC DNA]</scope>
    <source>
        <strain evidence="6 7">DSM 29007</strain>
    </source>
</reference>
<keyword evidence="2 4" id="KW-0479">Metal-binding</keyword>
<sequence length="304" mass="32073">MKTILRWTARIGAGVLALLLVALAGVYGLTEARMRRQYQVPSAAPALAATAARVAEGKRLAVTRGCTDCHGADMSGHEVINQFPIGRVSGSNLTRGRGGVAARYTDADFVRAIRHGVNADGRGLLLMPSDEFNSMSDDEVGSIVAYLRTLPPVNHETRPNAVWPLGRALYAGGVIPLVAAERIDHAAPRAPAPPPGVTAAYGRHLAAGCAGCHGKSFAGGAVPGGPPEWAPASNLTPHATDGLGGWTEADFIRALRTGRRPDGTELREPMPWKAFSQMTDVEARALWVYLQTLPALPDGSPRDP</sequence>